<dbReference type="Pfam" id="PF05547">
    <property type="entry name" value="Peptidase_M6"/>
    <property type="match status" value="1"/>
</dbReference>
<comment type="caution">
    <text evidence="2">The sequence shown here is derived from an EMBL/GenBank/DDBJ whole genome shotgun (WGS) entry which is preliminary data.</text>
</comment>
<dbReference type="InterPro" id="IPR003343">
    <property type="entry name" value="Big_2"/>
</dbReference>
<dbReference type="InterPro" id="IPR008964">
    <property type="entry name" value="Invasin/intimin_cell_adhesion"/>
</dbReference>
<dbReference type="SUPFAM" id="SSF49373">
    <property type="entry name" value="Invasin/intimin cell-adhesion fragments"/>
    <property type="match status" value="1"/>
</dbReference>
<dbReference type="Pfam" id="PF02368">
    <property type="entry name" value="Big_2"/>
    <property type="match status" value="1"/>
</dbReference>
<evidence type="ECO:0000313" key="3">
    <source>
        <dbReference type="Proteomes" id="UP000196258"/>
    </source>
</evidence>
<accession>A0A1Y4QEX1</accession>
<dbReference type="SMART" id="SM00728">
    <property type="entry name" value="ChW"/>
    <property type="match status" value="6"/>
</dbReference>
<sequence length="1217" mass="133464">MKIKLVIAVLISSLIMGSFTVTSVYGKNDELDTTLLEEHAGGLLDYTKMYGLEKEDVKPITHNRYLRSSAPQENNYLAIMVEFPDKTGTSLDDVQTLSKAEAVMNKGNRNMETPNGSVPIISLKEYVEKYTYHKMTTKTTFFPQDRNGNVVSVKLSKNRSYYMKKSASNPNGYTLTQAREREEELVNEILSKAKESIERVFNASDLDKNNDGNVDAISFFIEADKVTEDKVEWSDLLWSHKISGMNLNVTLEGKKVNTYNLINTYDSNYLGGVFSMNQGTYGTIIHEYMHVLGLPDLYRYNSSGDPVGFYDIMATTTNYNPQGILAYMTSEYNNLGWNSLSEIKSSTSVTLNKPQYSNPGEKRAVKIVSPVNDDEFFIVEYYEKRDKVYASDTSISDGLVVYRINSKVKNGNMNGTSTGKNDYLYVFRPNETGCGKGEGNLNQAVLSKNGRSSIGKPLNTTYSWNNDTLFYSNGTNSGITINITSSSSNSITFNVNVPIVQGDGSTAKPYLISSVDDFDLIRKNSTKVFKLLNDIDLSGVSNFQTISNFSGTLDGNGFAIKNLTLNNQSSFINTLSSRGVVKNLNFENISITNRNSSHTGIFGTVSGQLENIAIKSGKISNQSSNNGQYLGTGALAGVLSSGGAIKDCYSGANVTQGINVGGLIGLNQNGTIQDCYVNGVVSSGKKSSGAVVGTQYFTSYDRYKQPENVLYDINKTKQNEAIGTVYGSDKLIDNKTGKEGFIGVDLLKEITLDISGIKEKELGLTIKANPTTSLSKKVTIKDTSIATYNSITNRIQAHKRGKTELTVSLPVGNNTMILSSTINVINSNIPITRVTLNKQETTLVKGTSETLKATINPSDTTDSKALTWTTSNNRVATVDGNGKVTGVSEGEATITVRTSNGKTASCKVTVIKQIPVLTYQTHVADYGWLETVGDGETAGTTGKNKQMEAIKINLSNSSSYSGTIEYCTHVADYGWMAWTGNGKQAGTTGENKQMEAIKIKLTGELEEKYDIYYRVHAEELGWLDWTSNGKAAGTAGYCYQIEAIEIKLVEKGSRAPGATERAYVQKRYIKYASHVADYGWLSDVYDGSISGTIGKCKQMEAISISLENQPYGGNIEYRTHSADIGWQEFRNNGTVAGTIGRNKQMEAIEIKLTGEMEKEYDIYYRVHIADYGWLDWAKNGASAGSEGMSKRIEAIEIRIVQKGGSEPGNTVRPFIKK</sequence>
<evidence type="ECO:0000313" key="2">
    <source>
        <dbReference type="EMBL" id="OUQ03815.1"/>
    </source>
</evidence>
<dbReference type="Gene3D" id="2.160.20.110">
    <property type="match status" value="1"/>
</dbReference>
<dbReference type="PANTHER" id="PTHR41775">
    <property type="entry name" value="SECRETED PROTEIN-RELATED"/>
    <property type="match status" value="1"/>
</dbReference>
<gene>
    <name evidence="2" type="ORF">B5E91_11960</name>
</gene>
<dbReference type="InterPro" id="IPR006637">
    <property type="entry name" value="ChW"/>
</dbReference>
<dbReference type="Proteomes" id="UP000196258">
    <property type="component" value="Unassembled WGS sequence"/>
</dbReference>
<dbReference type="RefSeq" id="WP_087258039.1">
    <property type="nucleotide sequence ID" value="NZ_NFLB01000016.1"/>
</dbReference>
<evidence type="ECO:0000259" key="1">
    <source>
        <dbReference type="SMART" id="SM00635"/>
    </source>
</evidence>
<dbReference type="Gene3D" id="2.60.40.1080">
    <property type="match status" value="1"/>
</dbReference>
<dbReference type="InterPro" id="IPR008757">
    <property type="entry name" value="Peptidase_M6-like_domain"/>
</dbReference>
<proteinExistence type="predicted"/>
<name>A0A1Y4QEX1_9FIRM</name>
<dbReference type="SMART" id="SM00635">
    <property type="entry name" value="BID_2"/>
    <property type="match status" value="1"/>
</dbReference>
<dbReference type="PANTHER" id="PTHR41775:SF1">
    <property type="entry name" value="PEPTIDASE M6-LIKE DOMAIN-CONTAINING PROTEIN"/>
    <property type="match status" value="1"/>
</dbReference>
<dbReference type="AlphaFoldDB" id="A0A1Y4QEX1"/>
<organism evidence="2 3">
    <name type="scientific">Thomasclavelia spiroformis</name>
    <dbReference type="NCBI Taxonomy" id="29348"/>
    <lineage>
        <taxon>Bacteria</taxon>
        <taxon>Bacillati</taxon>
        <taxon>Bacillota</taxon>
        <taxon>Erysipelotrichia</taxon>
        <taxon>Erysipelotrichales</taxon>
        <taxon>Coprobacillaceae</taxon>
        <taxon>Thomasclavelia</taxon>
    </lineage>
</organism>
<feature type="domain" description="BIG2" evidence="1">
    <location>
        <begin position="830"/>
        <end position="907"/>
    </location>
</feature>
<dbReference type="GO" id="GO:0008233">
    <property type="term" value="F:peptidase activity"/>
    <property type="evidence" value="ECO:0007669"/>
    <property type="project" value="InterPro"/>
</dbReference>
<dbReference type="GO" id="GO:0006508">
    <property type="term" value="P:proteolysis"/>
    <property type="evidence" value="ECO:0007669"/>
    <property type="project" value="InterPro"/>
</dbReference>
<dbReference type="Pfam" id="PF07538">
    <property type="entry name" value="ChW"/>
    <property type="match status" value="6"/>
</dbReference>
<dbReference type="EMBL" id="NFLB01000016">
    <property type="protein sequence ID" value="OUQ03815.1"/>
    <property type="molecule type" value="Genomic_DNA"/>
</dbReference>
<reference evidence="3" key="1">
    <citation type="submission" date="2017-04" db="EMBL/GenBank/DDBJ databases">
        <title>Function of individual gut microbiota members based on whole genome sequencing of pure cultures obtained from chicken caecum.</title>
        <authorList>
            <person name="Medvecky M."/>
            <person name="Cejkova D."/>
            <person name="Polansky O."/>
            <person name="Karasova D."/>
            <person name="Kubasova T."/>
            <person name="Cizek A."/>
            <person name="Rychlik I."/>
        </authorList>
    </citation>
    <scope>NUCLEOTIDE SEQUENCE [LARGE SCALE GENOMIC DNA]</scope>
    <source>
        <strain evidence="3">An149</strain>
    </source>
</reference>
<protein>
    <recommendedName>
        <fullName evidence="1">BIG2 domain-containing protein</fullName>
    </recommendedName>
</protein>